<protein>
    <submittedName>
        <fullName evidence="2">Para-aminobenzoate synthase component I</fullName>
    </submittedName>
</protein>
<dbReference type="EMBL" id="APML01000030">
    <property type="protein sequence ID" value="ENH96795.1"/>
    <property type="molecule type" value="Genomic_DNA"/>
</dbReference>
<dbReference type="PANTHER" id="PTHR11236:SF50">
    <property type="entry name" value="AMINODEOXYCHORISMATE SYNTHASE COMPONENT 1"/>
    <property type="match status" value="1"/>
</dbReference>
<dbReference type="Gene3D" id="3.30.470.10">
    <property type="match status" value="1"/>
</dbReference>
<dbReference type="GO" id="GO:0000162">
    <property type="term" value="P:L-tryptophan biosynthetic process"/>
    <property type="evidence" value="ECO:0007669"/>
    <property type="project" value="TreeGrafter"/>
</dbReference>
<proteinExistence type="predicted"/>
<dbReference type="InterPro" id="IPR019999">
    <property type="entry name" value="Anth_synth_I-like"/>
</dbReference>
<dbReference type="STRING" id="1308866.J416_08859"/>
<dbReference type="InterPro" id="IPR043132">
    <property type="entry name" value="BCAT-like_C"/>
</dbReference>
<feature type="domain" description="Chorismate-utilising enzyme C-terminal" evidence="1">
    <location>
        <begin position="112"/>
        <end position="367"/>
    </location>
</feature>
<dbReference type="PATRIC" id="fig|1308866.3.peg.1793"/>
<gene>
    <name evidence="2" type="ORF">J416_08859</name>
</gene>
<dbReference type="InterPro" id="IPR005801">
    <property type="entry name" value="ADC_synthase"/>
</dbReference>
<organism evidence="2 3">
    <name type="scientific">Gracilibacillus halophilus YIM-C55.5</name>
    <dbReference type="NCBI Taxonomy" id="1308866"/>
    <lineage>
        <taxon>Bacteria</taxon>
        <taxon>Bacillati</taxon>
        <taxon>Bacillota</taxon>
        <taxon>Bacilli</taxon>
        <taxon>Bacillales</taxon>
        <taxon>Bacillaceae</taxon>
        <taxon>Gracilibacillus</taxon>
    </lineage>
</organism>
<accession>N4WQR4</accession>
<reference evidence="2 3" key="1">
    <citation type="submission" date="2013-03" db="EMBL/GenBank/DDBJ databases">
        <title>Draft genome sequence of Gracibacillus halophilus YIM-C55.5, a moderately halophilic and thermophilic organism from the Xiaochaidamu salt lake.</title>
        <authorList>
            <person name="Sugumar T."/>
            <person name="Polireddy D.R."/>
            <person name="Antony A."/>
            <person name="Madhava Y.R."/>
            <person name="Sivakumar N."/>
        </authorList>
    </citation>
    <scope>NUCLEOTIDE SEQUENCE [LARGE SCALE GENOMIC DNA]</scope>
    <source>
        <strain evidence="2 3">YIM-C55.5</strain>
    </source>
</reference>
<dbReference type="PANTHER" id="PTHR11236">
    <property type="entry name" value="AMINOBENZOATE/ANTHRANILATE SYNTHASE"/>
    <property type="match status" value="1"/>
</dbReference>
<dbReference type="SUPFAM" id="SSF56322">
    <property type="entry name" value="ADC synthase"/>
    <property type="match status" value="1"/>
</dbReference>
<dbReference type="eggNOG" id="COG0115">
    <property type="taxonomic scope" value="Bacteria"/>
</dbReference>
<dbReference type="eggNOG" id="COG0147">
    <property type="taxonomic scope" value="Bacteria"/>
</dbReference>
<comment type="caution">
    <text evidence="2">The sequence shown here is derived from an EMBL/GenBank/DDBJ whole genome shotgun (WGS) entry which is preliminary data.</text>
</comment>
<dbReference type="NCBIfam" id="TIGR00553">
    <property type="entry name" value="pabB"/>
    <property type="match status" value="1"/>
</dbReference>
<name>N4WQR4_9BACI</name>
<keyword evidence="3" id="KW-1185">Reference proteome</keyword>
<evidence type="ECO:0000259" key="1">
    <source>
        <dbReference type="Pfam" id="PF00425"/>
    </source>
</evidence>
<dbReference type="Pfam" id="PF01063">
    <property type="entry name" value="Aminotran_4"/>
    <property type="match status" value="1"/>
</dbReference>
<dbReference type="Proteomes" id="UP000012283">
    <property type="component" value="Unassembled WGS sequence"/>
</dbReference>
<evidence type="ECO:0000313" key="2">
    <source>
        <dbReference type="EMBL" id="ENH96795.1"/>
    </source>
</evidence>
<dbReference type="InterPro" id="IPR036038">
    <property type="entry name" value="Aminotransferase-like"/>
</dbReference>
<dbReference type="RefSeq" id="WP_003468528.1">
    <property type="nucleotide sequence ID" value="NZ_APML01000030.1"/>
</dbReference>
<dbReference type="InterPro" id="IPR015890">
    <property type="entry name" value="Chorismate_C"/>
</dbReference>
<dbReference type="PRINTS" id="PR00095">
    <property type="entry name" value="ANTSNTHASEI"/>
</dbReference>
<sequence length="580" mass="66763">MKETYLQFDFSFNEDTNAPLCFSHAQEVFQTNDLTDVTTIFQEIEQALNRGYYVAGFVSYEAAPAFHNHYKAHPSSQFPLVWFGVFDKPSSQVAYPQSNDYEMSNWQNTMSDEEYNEKISRIHQAIQLGDTYQVNFTTRLHANFSGNSYSLYQQLMQNQKAHYGAYLQIGGYHILSASPELFFQVKDGQLMTKPMKGTSKRGKTLEEDEYQKQKLYHSEKERAENVMIVDLLRNDVGKIANWGSVQVEKLFDIETYPTVHQMTSTIHATLKSQLTIYDWFQALFPCGSITGAPKAKTMEYIQALETTPRNVYCGAIGWISPNREAIFNVPIRTVTIDQENQTATYGTGGGVTWDSSSYSEQQELYQKAAILDQKRPTFCLLESMLLHEGSYPLLDEHLQRLSDSARYFQFHLQISRVKDQLINLARKHVTSEWKVRLLLYENGAIETSISKIEPIRSIITAQLAKQPVDEDNVFIYHKTTHRDYINQVDNDRPNHTFTSLLWNTQGMATEFTIGNLVVEKDGAFFTPPITDGLLPGIYRKHLLREKRVIEKSIPIDQLAAYDRIWFINSVRGWLPVELNI</sequence>
<dbReference type="InterPro" id="IPR043131">
    <property type="entry name" value="BCAT-like_N"/>
</dbReference>
<dbReference type="GO" id="GO:0009396">
    <property type="term" value="P:folic acid-containing compound biosynthetic process"/>
    <property type="evidence" value="ECO:0007669"/>
    <property type="project" value="InterPro"/>
</dbReference>
<dbReference type="InterPro" id="IPR001544">
    <property type="entry name" value="Aminotrans_IV"/>
</dbReference>
<dbReference type="OrthoDB" id="9803598at2"/>
<dbReference type="Gene3D" id="3.60.120.10">
    <property type="entry name" value="Anthranilate synthase"/>
    <property type="match status" value="1"/>
</dbReference>
<dbReference type="SUPFAM" id="SSF56752">
    <property type="entry name" value="D-aminoacid aminotransferase-like PLP-dependent enzymes"/>
    <property type="match status" value="1"/>
</dbReference>
<dbReference type="InterPro" id="IPR005802">
    <property type="entry name" value="ADC_synth_comp_1"/>
</dbReference>
<evidence type="ECO:0000313" key="3">
    <source>
        <dbReference type="Proteomes" id="UP000012283"/>
    </source>
</evidence>
<dbReference type="AlphaFoldDB" id="N4WQR4"/>
<dbReference type="GO" id="GO:0046820">
    <property type="term" value="F:4-amino-4-deoxychorismate synthase activity"/>
    <property type="evidence" value="ECO:0007669"/>
    <property type="project" value="TreeGrafter"/>
</dbReference>
<dbReference type="Pfam" id="PF00425">
    <property type="entry name" value="Chorismate_bind"/>
    <property type="match status" value="1"/>
</dbReference>
<dbReference type="Gene3D" id="3.20.10.10">
    <property type="entry name" value="D-amino Acid Aminotransferase, subunit A, domain 2"/>
    <property type="match status" value="1"/>
</dbReference>